<organism evidence="1 2">
    <name type="scientific">Phormidesmis priestleyi ULC007</name>
    <dbReference type="NCBI Taxonomy" id="1920490"/>
    <lineage>
        <taxon>Bacteria</taxon>
        <taxon>Bacillati</taxon>
        <taxon>Cyanobacteriota</taxon>
        <taxon>Cyanophyceae</taxon>
        <taxon>Leptolyngbyales</taxon>
        <taxon>Leptolyngbyaceae</taxon>
        <taxon>Phormidesmis</taxon>
    </lineage>
</organism>
<keyword evidence="2" id="KW-1185">Reference proteome</keyword>
<accession>A0A2T1DFI4</accession>
<name>A0A2T1DFI4_9CYAN</name>
<reference evidence="1 2" key="1">
    <citation type="submission" date="2018-02" db="EMBL/GenBank/DDBJ databases">
        <authorList>
            <person name="Cohen D.B."/>
            <person name="Kent A.D."/>
        </authorList>
    </citation>
    <scope>NUCLEOTIDE SEQUENCE [LARGE SCALE GENOMIC DNA]</scope>
    <source>
        <strain evidence="1 2">ULC007</strain>
    </source>
</reference>
<gene>
    <name evidence="1" type="ORF">C7B65_11715</name>
</gene>
<dbReference type="EMBL" id="PVWG01000011">
    <property type="protein sequence ID" value="PSB19236.1"/>
    <property type="molecule type" value="Genomic_DNA"/>
</dbReference>
<comment type="caution">
    <text evidence="1">The sequence shown here is derived from an EMBL/GenBank/DDBJ whole genome shotgun (WGS) entry which is preliminary data.</text>
</comment>
<dbReference type="Proteomes" id="UP000238634">
    <property type="component" value="Unassembled WGS sequence"/>
</dbReference>
<evidence type="ECO:0000313" key="1">
    <source>
        <dbReference type="EMBL" id="PSB19236.1"/>
    </source>
</evidence>
<reference evidence="1 2" key="2">
    <citation type="submission" date="2018-03" db="EMBL/GenBank/DDBJ databases">
        <title>The ancient ancestry and fast evolution of plastids.</title>
        <authorList>
            <person name="Moore K.R."/>
            <person name="Magnabosco C."/>
            <person name="Momper L."/>
            <person name="Gold D.A."/>
            <person name="Bosak T."/>
            <person name="Fournier G.P."/>
        </authorList>
    </citation>
    <scope>NUCLEOTIDE SEQUENCE [LARGE SCALE GENOMIC DNA]</scope>
    <source>
        <strain evidence="1 2">ULC007</strain>
    </source>
</reference>
<protein>
    <submittedName>
        <fullName evidence="1">Uncharacterized protein</fullName>
    </submittedName>
</protein>
<sequence length="84" mass="9287">MNGQMCWLAGLGGGNKVLHLREHPNRPWLPYTASHYRVPDLTIPGASKGWTTYQRLRQAGWTLVPTAQAYAIAPTQTASAIVDR</sequence>
<dbReference type="OrthoDB" id="425717at2"/>
<proteinExistence type="predicted"/>
<dbReference type="RefSeq" id="WP_073071269.1">
    <property type="nucleotide sequence ID" value="NZ_MPPI01000011.1"/>
</dbReference>
<evidence type="ECO:0000313" key="2">
    <source>
        <dbReference type="Proteomes" id="UP000238634"/>
    </source>
</evidence>
<dbReference type="AlphaFoldDB" id="A0A2T1DFI4"/>